<evidence type="ECO:0000313" key="2">
    <source>
        <dbReference type="Proteomes" id="UP000013520"/>
    </source>
</evidence>
<dbReference type="Proteomes" id="UP000013520">
    <property type="component" value="Chromosome"/>
</dbReference>
<gene>
    <name evidence="1" type="ORF">Desgi_0264</name>
</gene>
<dbReference type="HOGENOM" id="CLU_1292683_0_0_9"/>
<dbReference type="eggNOG" id="ENOG502ZUE8">
    <property type="taxonomic scope" value="Bacteria"/>
</dbReference>
<accession>R4KH38</accession>
<dbReference type="InterPro" id="IPR024524">
    <property type="entry name" value="DUF3800"/>
</dbReference>
<keyword evidence="2" id="KW-1185">Reference proteome</keyword>
<evidence type="ECO:0000313" key="1">
    <source>
        <dbReference type="EMBL" id="AGK99849.1"/>
    </source>
</evidence>
<protein>
    <recommendedName>
        <fullName evidence="3">DUF3800 domain-containing protein</fullName>
    </recommendedName>
</protein>
<sequence length="213" mass="24364">MEVFIDESFKKAYVMGAIVGQRHDIEDAIKLTRGYIKRSNKTGGKKINLPEIKDSVIHRGFPKVKEVVLDNLAKVKIGKQYKPRDIKIFAVYMLEDDVAGLKQTEIYMILAIELLKGIITSTGANAIDICFDVFFDQYGEKVFKNQLYKKIIQIYPDIKINLTHVSSERDKALQAADVITGSIRRYIIREDTESLSVFIQKSNMGLKMIKKIR</sequence>
<dbReference type="AlphaFoldDB" id="R4KH38"/>
<dbReference type="KEGG" id="dgi:Desgi_0264"/>
<dbReference type="RefSeq" id="WP_006522963.1">
    <property type="nucleotide sequence ID" value="NC_021184.1"/>
</dbReference>
<proteinExistence type="predicted"/>
<evidence type="ECO:0008006" key="3">
    <source>
        <dbReference type="Google" id="ProtNLM"/>
    </source>
</evidence>
<dbReference type="EMBL" id="CP003273">
    <property type="protein sequence ID" value="AGK99849.1"/>
    <property type="molecule type" value="Genomic_DNA"/>
</dbReference>
<dbReference type="Pfam" id="PF12686">
    <property type="entry name" value="DUF3800"/>
    <property type="match status" value="1"/>
</dbReference>
<reference evidence="1 2" key="1">
    <citation type="submission" date="2012-01" db="EMBL/GenBank/DDBJ databases">
        <title>Complete sequence of Desulfotomaculum gibsoniae DSM 7213.</title>
        <authorList>
            <consortium name="US DOE Joint Genome Institute"/>
            <person name="Lucas S."/>
            <person name="Han J."/>
            <person name="Lapidus A."/>
            <person name="Cheng J.-F."/>
            <person name="Goodwin L."/>
            <person name="Pitluck S."/>
            <person name="Peters L."/>
            <person name="Ovchinnikova G."/>
            <person name="Teshima H."/>
            <person name="Detter J.C."/>
            <person name="Han C."/>
            <person name="Tapia R."/>
            <person name="Land M."/>
            <person name="Hauser L."/>
            <person name="Kyrpides N."/>
            <person name="Ivanova N."/>
            <person name="Pagani I."/>
            <person name="Parshina S."/>
            <person name="Plugge C."/>
            <person name="Muyzer G."/>
            <person name="Kuever J."/>
            <person name="Ivanova A."/>
            <person name="Nazina T."/>
            <person name="Klenk H.-P."/>
            <person name="Brambilla E."/>
            <person name="Spring S."/>
            <person name="Stams A.F."/>
            <person name="Woyke T."/>
        </authorList>
    </citation>
    <scope>NUCLEOTIDE SEQUENCE [LARGE SCALE GENOMIC DNA]</scope>
    <source>
        <strain evidence="1 2">DSM 7213</strain>
    </source>
</reference>
<organism evidence="1 2">
    <name type="scientific">Desulfoscipio gibsoniae DSM 7213</name>
    <dbReference type="NCBI Taxonomy" id="767817"/>
    <lineage>
        <taxon>Bacteria</taxon>
        <taxon>Bacillati</taxon>
        <taxon>Bacillota</taxon>
        <taxon>Clostridia</taxon>
        <taxon>Eubacteriales</taxon>
        <taxon>Desulfallaceae</taxon>
        <taxon>Desulfoscipio</taxon>
    </lineage>
</organism>
<name>R4KH38_9FIRM</name>